<comment type="caution">
    <text evidence="10">The sequence shown here is derived from an EMBL/GenBank/DDBJ whole genome shotgun (WGS) entry which is preliminary data.</text>
</comment>
<evidence type="ECO:0000256" key="1">
    <source>
        <dbReference type="ARBA" id="ARBA00007867"/>
    </source>
</evidence>
<dbReference type="InterPro" id="IPR037163">
    <property type="entry name" value="Spermidine_synt_N_sf"/>
</dbReference>
<evidence type="ECO:0000313" key="11">
    <source>
        <dbReference type="Proteomes" id="UP000537141"/>
    </source>
</evidence>
<dbReference type="InterPro" id="IPR030373">
    <property type="entry name" value="PABS_CS"/>
</dbReference>
<comment type="similarity">
    <text evidence="1 5 7">Belongs to the spermidine/spermine synthase family.</text>
</comment>
<evidence type="ECO:0000256" key="3">
    <source>
        <dbReference type="ARBA" id="ARBA00023066"/>
    </source>
</evidence>
<gene>
    <name evidence="5" type="primary">speE</name>
    <name evidence="10" type="ORF">HNQ55_001672</name>
</gene>
<dbReference type="InterPro" id="IPR001045">
    <property type="entry name" value="Spermi_synthase"/>
</dbReference>
<dbReference type="UniPathway" id="UPA00248">
    <property type="reaction ID" value="UER00314"/>
</dbReference>
<dbReference type="Pfam" id="PF17284">
    <property type="entry name" value="Spermine_synt_N"/>
    <property type="match status" value="1"/>
</dbReference>
<dbReference type="SUPFAM" id="SSF53335">
    <property type="entry name" value="S-adenosyl-L-methionine-dependent methyltransferases"/>
    <property type="match status" value="1"/>
</dbReference>
<evidence type="ECO:0000256" key="8">
    <source>
        <dbReference type="RuleBase" id="RU003837"/>
    </source>
</evidence>
<dbReference type="InterPro" id="IPR030374">
    <property type="entry name" value="PABS"/>
</dbReference>
<organism evidence="10 11">
    <name type="scientific">Thalassotalea piscium</name>
    <dbReference type="NCBI Taxonomy" id="1230533"/>
    <lineage>
        <taxon>Bacteria</taxon>
        <taxon>Pseudomonadati</taxon>
        <taxon>Pseudomonadota</taxon>
        <taxon>Gammaproteobacteria</taxon>
        <taxon>Alteromonadales</taxon>
        <taxon>Colwelliaceae</taxon>
        <taxon>Thalassotalea</taxon>
    </lineage>
</organism>
<dbReference type="CDD" id="cd02440">
    <property type="entry name" value="AdoMet_MTases"/>
    <property type="match status" value="1"/>
</dbReference>
<comment type="pathway">
    <text evidence="5">Amine and polyamine biosynthesis; spermidine biosynthesis; spermidine from putrescine: step 1/1.</text>
</comment>
<evidence type="ECO:0000256" key="2">
    <source>
        <dbReference type="ARBA" id="ARBA00022679"/>
    </source>
</evidence>
<dbReference type="Gene3D" id="2.30.140.10">
    <property type="entry name" value="Spermidine synthase, tetramerisation domain"/>
    <property type="match status" value="1"/>
</dbReference>
<keyword evidence="2 5" id="KW-0808">Transferase</keyword>
<sequence length="288" mass="32519">MHSNLWIEETFEDYLGLRFKVERILFSGKSEFQTVDIVETKGHGKMLLNDGLVMVTERDEFAYHDMITHLPLFTHPCPKNVLVIGGGDGGTAREVIRHTGIEKCTMVEIDAMVVDACKQYIPQTSCALNNKKVNLVIGDGVKFVKETSEKFDVIIVDSTDPIGPAQPLFGEEFYQDVYNCLSDDGIVVSQGESSWYAIDIQRSLLTVLNRVFPKCFLYNFSNLTYPGGLWCFTFASKKHHPINDFNEQRVKDSGLTFSYYNTRLHTAAFALPSFVISELSDLIDNSEL</sequence>
<evidence type="ECO:0000256" key="4">
    <source>
        <dbReference type="ARBA" id="ARBA00023115"/>
    </source>
</evidence>
<accession>A0A7X0TTK0</accession>
<keyword evidence="4 5" id="KW-0620">Polyamine biosynthesis</keyword>
<proteinExistence type="inferred from homology"/>
<dbReference type="PROSITE" id="PS01330">
    <property type="entry name" value="PABS_1"/>
    <property type="match status" value="1"/>
</dbReference>
<feature type="binding site" evidence="5">
    <location>
        <position position="108"/>
    </location>
    <ligand>
        <name>S-methyl-5'-thioadenosine</name>
        <dbReference type="ChEBI" id="CHEBI:17509"/>
    </ligand>
</feature>
<feature type="binding site" evidence="5">
    <location>
        <position position="164"/>
    </location>
    <ligand>
        <name>S-methyl-5'-thioadenosine</name>
        <dbReference type="ChEBI" id="CHEBI:17509"/>
    </ligand>
</feature>
<dbReference type="GO" id="GO:0005829">
    <property type="term" value="C:cytosol"/>
    <property type="evidence" value="ECO:0007669"/>
    <property type="project" value="TreeGrafter"/>
</dbReference>
<dbReference type="PANTHER" id="PTHR11558:SF11">
    <property type="entry name" value="SPERMIDINE SYNTHASE"/>
    <property type="match status" value="1"/>
</dbReference>
<dbReference type="InterPro" id="IPR035246">
    <property type="entry name" value="Spermidine_synt_N"/>
</dbReference>
<feature type="binding site" evidence="5">
    <location>
        <position position="33"/>
    </location>
    <ligand>
        <name>S-methyl-5'-thioadenosine</name>
        <dbReference type="ChEBI" id="CHEBI:17509"/>
    </ligand>
</feature>
<dbReference type="EMBL" id="JACHHU010000011">
    <property type="protein sequence ID" value="MBB6543165.1"/>
    <property type="molecule type" value="Genomic_DNA"/>
</dbReference>
<evidence type="ECO:0000259" key="9">
    <source>
        <dbReference type="PROSITE" id="PS51006"/>
    </source>
</evidence>
<feature type="active site" description="Proton acceptor" evidence="5 6">
    <location>
        <position position="157"/>
    </location>
</feature>
<dbReference type="GO" id="GO:0004766">
    <property type="term" value="F:spermidine synthase activity"/>
    <property type="evidence" value="ECO:0007669"/>
    <property type="project" value="UniProtKB-UniRule"/>
</dbReference>
<comment type="function">
    <text evidence="5">Catalyzes the irreversible transfer of a propylamine group from the amino donor S-adenosylmethioninamine (decarboxy-AdoMet) to putrescine (1,4-diaminobutane) to yield spermidine.</text>
</comment>
<dbReference type="GO" id="GO:0008295">
    <property type="term" value="P:spermidine biosynthetic process"/>
    <property type="evidence" value="ECO:0007669"/>
    <property type="project" value="UniProtKB-UniRule"/>
</dbReference>
<evidence type="ECO:0000256" key="7">
    <source>
        <dbReference type="RuleBase" id="RU003836"/>
    </source>
</evidence>
<dbReference type="RefSeq" id="WP_184423963.1">
    <property type="nucleotide sequence ID" value="NZ_AP027362.1"/>
</dbReference>
<protein>
    <recommendedName>
        <fullName evidence="5">Polyamine aminopropyltransferase</fullName>
    </recommendedName>
    <alternativeName>
        <fullName evidence="5">Putrescine aminopropyltransferase</fullName>
        <shortName evidence="5">PAPT</shortName>
    </alternativeName>
    <alternativeName>
        <fullName evidence="5">Spermidine synthase</fullName>
        <shortName evidence="5">SPDS</shortName>
        <shortName evidence="5">SPDSY</shortName>
        <ecNumber evidence="5">2.5.1.16</ecNumber>
    </alternativeName>
</protein>
<reference evidence="10 11" key="1">
    <citation type="submission" date="2020-08" db="EMBL/GenBank/DDBJ databases">
        <title>Genomic Encyclopedia of Type Strains, Phase IV (KMG-IV): sequencing the most valuable type-strain genomes for metagenomic binning, comparative biology and taxonomic classification.</title>
        <authorList>
            <person name="Goeker M."/>
        </authorList>
    </citation>
    <scope>NUCLEOTIDE SEQUENCE [LARGE SCALE GENOMIC DNA]</scope>
    <source>
        <strain evidence="10 11">DSM 26287</strain>
    </source>
</reference>
<evidence type="ECO:0000256" key="5">
    <source>
        <dbReference type="HAMAP-Rule" id="MF_00198"/>
    </source>
</evidence>
<dbReference type="InterPro" id="IPR029063">
    <property type="entry name" value="SAM-dependent_MTases_sf"/>
</dbReference>
<feature type="domain" description="PABS" evidence="9">
    <location>
        <begin position="4"/>
        <end position="237"/>
    </location>
</feature>
<dbReference type="NCBIfam" id="TIGR00417">
    <property type="entry name" value="speE"/>
    <property type="match status" value="1"/>
</dbReference>
<comment type="catalytic activity">
    <reaction evidence="5 8">
        <text>S-adenosyl 3-(methylsulfanyl)propylamine + putrescine = S-methyl-5'-thioadenosine + spermidine + H(+)</text>
        <dbReference type="Rhea" id="RHEA:12721"/>
        <dbReference type="ChEBI" id="CHEBI:15378"/>
        <dbReference type="ChEBI" id="CHEBI:17509"/>
        <dbReference type="ChEBI" id="CHEBI:57443"/>
        <dbReference type="ChEBI" id="CHEBI:57834"/>
        <dbReference type="ChEBI" id="CHEBI:326268"/>
        <dbReference type="EC" id="2.5.1.16"/>
    </reaction>
</comment>
<dbReference type="Proteomes" id="UP000537141">
    <property type="component" value="Unassembled WGS sequence"/>
</dbReference>
<feature type="binding site" evidence="5">
    <location>
        <begin position="157"/>
        <end position="160"/>
    </location>
    <ligand>
        <name>spermidine</name>
        <dbReference type="ChEBI" id="CHEBI:57834"/>
    </ligand>
</feature>
<name>A0A7X0TTK0_9GAMM</name>
<dbReference type="PANTHER" id="PTHR11558">
    <property type="entry name" value="SPERMIDINE/SPERMINE SYNTHASE"/>
    <property type="match status" value="1"/>
</dbReference>
<evidence type="ECO:0000256" key="6">
    <source>
        <dbReference type="PROSITE-ProRule" id="PRU00354"/>
    </source>
</evidence>
<dbReference type="Pfam" id="PF01564">
    <property type="entry name" value="Spermine_synth"/>
    <property type="match status" value="1"/>
</dbReference>
<feature type="binding site" evidence="5">
    <location>
        <begin position="139"/>
        <end position="140"/>
    </location>
    <ligand>
        <name>S-methyl-5'-thioadenosine</name>
        <dbReference type="ChEBI" id="CHEBI:17509"/>
    </ligand>
</feature>
<keyword evidence="11" id="KW-1185">Reference proteome</keyword>
<dbReference type="Gene3D" id="3.40.50.150">
    <property type="entry name" value="Vaccinia Virus protein VP39"/>
    <property type="match status" value="1"/>
</dbReference>
<feature type="binding site" evidence="5">
    <location>
        <position position="88"/>
    </location>
    <ligand>
        <name>spermidine</name>
        <dbReference type="ChEBI" id="CHEBI:57834"/>
    </ligand>
</feature>
<dbReference type="AlphaFoldDB" id="A0A7X0TTK0"/>
<keyword evidence="3 5" id="KW-0745">Spermidine biosynthesis</keyword>
<comment type="subunit">
    <text evidence="5">Homodimer or homotetramer.</text>
</comment>
<dbReference type="NCBIfam" id="NF037959">
    <property type="entry name" value="MFS_SpdSyn"/>
    <property type="match status" value="1"/>
</dbReference>
<dbReference type="PROSITE" id="PS51006">
    <property type="entry name" value="PABS_2"/>
    <property type="match status" value="1"/>
</dbReference>
<evidence type="ECO:0000313" key="10">
    <source>
        <dbReference type="EMBL" id="MBB6543165.1"/>
    </source>
</evidence>
<dbReference type="NCBIfam" id="NF002010">
    <property type="entry name" value="PRK00811.1"/>
    <property type="match status" value="1"/>
</dbReference>
<dbReference type="EC" id="2.5.1.16" evidence="5"/>
<feature type="binding site" evidence="5">
    <location>
        <position position="64"/>
    </location>
    <ligand>
        <name>spermidine</name>
        <dbReference type="ChEBI" id="CHEBI:57834"/>
    </ligand>
</feature>
<dbReference type="HAMAP" id="MF_00198">
    <property type="entry name" value="Spermidine_synth"/>
    <property type="match status" value="1"/>
</dbReference>